<organism evidence="2 3">
    <name type="scientific">Streptomyces qinzhouensis</name>
    <dbReference type="NCBI Taxonomy" id="2599401"/>
    <lineage>
        <taxon>Bacteria</taxon>
        <taxon>Bacillati</taxon>
        <taxon>Actinomycetota</taxon>
        <taxon>Actinomycetes</taxon>
        <taxon>Kitasatosporales</taxon>
        <taxon>Streptomycetaceae</taxon>
        <taxon>Streptomyces</taxon>
    </lineage>
</organism>
<gene>
    <name evidence="2" type="ORF">FQU76_26250</name>
</gene>
<dbReference type="Pfam" id="PF13822">
    <property type="entry name" value="ACC_epsilon"/>
    <property type="match status" value="1"/>
</dbReference>
<feature type="region of interest" description="Disordered" evidence="1">
    <location>
        <begin position="1"/>
        <end position="22"/>
    </location>
</feature>
<dbReference type="AlphaFoldDB" id="A0A5B8JD70"/>
<accession>A0A5B8JD70</accession>
<name>A0A5B8JD70_9ACTN</name>
<protein>
    <submittedName>
        <fullName evidence="2">Acyl-CoA carboxylase subunit epsilon</fullName>
    </submittedName>
</protein>
<keyword evidence="3" id="KW-1185">Reference proteome</keyword>
<dbReference type="GO" id="GO:0003989">
    <property type="term" value="F:acetyl-CoA carboxylase activity"/>
    <property type="evidence" value="ECO:0007669"/>
    <property type="project" value="InterPro"/>
</dbReference>
<dbReference type="InterPro" id="IPR032716">
    <property type="entry name" value="ACC_epsilon"/>
</dbReference>
<dbReference type="RefSeq" id="WP_146482736.1">
    <property type="nucleotide sequence ID" value="NZ_CP042266.1"/>
</dbReference>
<reference evidence="2 3" key="1">
    <citation type="submission" date="2019-07" db="EMBL/GenBank/DDBJ databases">
        <authorList>
            <person name="Zhu P."/>
        </authorList>
    </citation>
    <scope>NUCLEOTIDE SEQUENCE [LARGE SCALE GENOMIC DNA]</scope>
    <source>
        <strain evidence="2 3">SSL-25</strain>
    </source>
</reference>
<proteinExistence type="predicted"/>
<dbReference type="Proteomes" id="UP000320580">
    <property type="component" value="Chromosome"/>
</dbReference>
<dbReference type="GO" id="GO:0004658">
    <property type="term" value="F:propionyl-CoA carboxylase activity"/>
    <property type="evidence" value="ECO:0007669"/>
    <property type="project" value="InterPro"/>
</dbReference>
<feature type="compositionally biased region" description="Low complexity" evidence="1">
    <location>
        <begin position="1"/>
        <end position="17"/>
    </location>
</feature>
<dbReference type="KEGG" id="sqz:FQU76_26250"/>
<feature type="region of interest" description="Disordered" evidence="1">
    <location>
        <begin position="47"/>
        <end position="80"/>
    </location>
</feature>
<evidence type="ECO:0000256" key="1">
    <source>
        <dbReference type="SAM" id="MobiDB-lite"/>
    </source>
</evidence>
<evidence type="ECO:0000313" key="3">
    <source>
        <dbReference type="Proteomes" id="UP000320580"/>
    </source>
</evidence>
<evidence type="ECO:0000313" key="2">
    <source>
        <dbReference type="EMBL" id="QDY79447.1"/>
    </source>
</evidence>
<dbReference type="EMBL" id="CP042266">
    <property type="protein sequence ID" value="QDY79447.1"/>
    <property type="molecule type" value="Genomic_DNA"/>
</dbReference>
<sequence length="80" mass="8831">MTEPTEPTRPTQPTELTDPSLLRVEKGECAPEELAAVTALLLARAAVPPAGAGRRSRSRAPWHRLEPTSGFRAPHSWRHR</sequence>